<keyword evidence="7 9" id="KW-0862">Zinc</keyword>
<dbReference type="InterPro" id="IPR039399">
    <property type="entry name" value="Deltex_C_sf"/>
</dbReference>
<evidence type="ECO:0000256" key="7">
    <source>
        <dbReference type="ARBA" id="ARBA00022833"/>
    </source>
</evidence>
<dbReference type="InterPro" id="IPR013083">
    <property type="entry name" value="Znf_RING/FYVE/PHD"/>
</dbReference>
<comment type="pathway">
    <text evidence="2 9">Protein modification; protein ubiquitination.</text>
</comment>
<dbReference type="OMA" id="GIQKKEH"/>
<keyword evidence="5 9" id="KW-0479">Metal-binding</keyword>
<dbReference type="GeneTree" id="ENSGT00940000154578"/>
<dbReference type="InterPro" id="IPR039396">
    <property type="entry name" value="Deltex_C"/>
</dbReference>
<dbReference type="SUPFAM" id="SSF57850">
    <property type="entry name" value="RING/U-box"/>
    <property type="match status" value="1"/>
</dbReference>
<dbReference type="CDD" id="cd09633">
    <property type="entry name" value="Deltex_C"/>
    <property type="match status" value="1"/>
</dbReference>
<dbReference type="UniPathway" id="UPA00143"/>
<evidence type="ECO:0000256" key="1">
    <source>
        <dbReference type="ARBA" id="ARBA00000900"/>
    </source>
</evidence>
<evidence type="ECO:0000256" key="9">
    <source>
        <dbReference type="RuleBase" id="RU367105"/>
    </source>
</evidence>
<accession>A0A3Q2DHZ9</accession>
<evidence type="ECO:0000256" key="8">
    <source>
        <dbReference type="PROSITE-ProRule" id="PRU00175"/>
    </source>
</evidence>
<dbReference type="SMART" id="SM00184">
    <property type="entry name" value="RING"/>
    <property type="match status" value="1"/>
</dbReference>
<evidence type="ECO:0000313" key="12">
    <source>
        <dbReference type="Ensembl" id="ENSCVAP00000018294.1"/>
    </source>
</evidence>
<evidence type="ECO:0000256" key="5">
    <source>
        <dbReference type="ARBA" id="ARBA00022723"/>
    </source>
</evidence>
<dbReference type="FunFam" id="3.30.390.130:FF:000001">
    <property type="entry name" value="Probable E3 ubiquitin-protein ligase DTX3"/>
    <property type="match status" value="1"/>
</dbReference>
<proteinExistence type="inferred from homology"/>
<dbReference type="PANTHER" id="PTHR12622">
    <property type="entry name" value="DELTEX-RELATED"/>
    <property type="match status" value="1"/>
</dbReference>
<dbReference type="Ensembl" id="ENSCVAT00000027202.1">
    <property type="protein sequence ID" value="ENSCVAP00000018294.1"/>
    <property type="gene ID" value="ENSCVAG00000021536.1"/>
</dbReference>
<feature type="region of interest" description="Disordered" evidence="10">
    <location>
        <begin position="119"/>
        <end position="160"/>
    </location>
</feature>
<comment type="similarity">
    <text evidence="3 9">Belongs to the Deltex family.</text>
</comment>
<reference evidence="12" key="1">
    <citation type="submission" date="2025-08" db="UniProtKB">
        <authorList>
            <consortium name="Ensembl"/>
        </authorList>
    </citation>
    <scope>IDENTIFICATION</scope>
</reference>
<dbReference type="GO" id="GO:0007219">
    <property type="term" value="P:Notch signaling pathway"/>
    <property type="evidence" value="ECO:0007669"/>
    <property type="project" value="InterPro"/>
</dbReference>
<dbReference type="Gene3D" id="3.30.40.10">
    <property type="entry name" value="Zinc/RING finger domain, C3HC4 (zinc finger)"/>
    <property type="match status" value="1"/>
</dbReference>
<feature type="compositionally biased region" description="Low complexity" evidence="10">
    <location>
        <begin position="122"/>
        <end position="132"/>
    </location>
</feature>
<dbReference type="GO" id="GO:0005737">
    <property type="term" value="C:cytoplasm"/>
    <property type="evidence" value="ECO:0007669"/>
    <property type="project" value="UniProtKB-SubCell"/>
</dbReference>
<comment type="catalytic activity">
    <reaction evidence="1 9">
        <text>S-ubiquitinyl-[E2 ubiquitin-conjugating enzyme]-L-cysteine + [acceptor protein]-L-lysine = [E2 ubiquitin-conjugating enzyme]-L-cysteine + N(6)-ubiquitinyl-[acceptor protein]-L-lysine.</text>
        <dbReference type="EC" id="2.3.2.27"/>
    </reaction>
</comment>
<protein>
    <recommendedName>
        <fullName evidence="9">E3 ubiquitin-protein ligase</fullName>
        <ecNumber evidence="9">2.3.2.27</ecNumber>
    </recommendedName>
</protein>
<evidence type="ECO:0000256" key="3">
    <source>
        <dbReference type="ARBA" id="ARBA00009413"/>
    </source>
</evidence>
<sequence length="339" mass="37760">MNYICRKCPDKLKKIHGDGFQISYDRANSDGQGTVQVTFSPQTSSFVDRVHLDLVRQRFVTFYQRTASDLQQTSLHLDPHQSKELQRKFPLLLFEAASGSQTTVYGPFAHVQKLKEFQLQNSKSPGSSPVKKSPTRGQSVKSSTPSPGRSKPPEDESCPICMEPIPAEKKKALRCKHSFCRDCLQTAFDYKPVCPICGEVYGVLTGTQPDGGTMNVQTVSTPLPGYKRYGTIVIHYDIPSGIQKKEHPNPGQPFQGASRTAYLPDSPEGREVLGLLSKAFNQRLIFTIGRSSTSGRNNMVTWNDIHHKTSMDGGPTCYGYPDPDYLNRVREELKAKGIK</sequence>
<dbReference type="InterPro" id="IPR017907">
    <property type="entry name" value="Znf_RING_CS"/>
</dbReference>
<dbReference type="KEGG" id="cvg:107092437"/>
<dbReference type="InterPro" id="IPR039398">
    <property type="entry name" value="Deltex_fam"/>
</dbReference>
<evidence type="ECO:0000259" key="11">
    <source>
        <dbReference type="PROSITE" id="PS50089"/>
    </source>
</evidence>
<dbReference type="Gene3D" id="3.30.390.130">
    <property type="match status" value="1"/>
</dbReference>
<dbReference type="GO" id="GO:0061630">
    <property type="term" value="F:ubiquitin protein ligase activity"/>
    <property type="evidence" value="ECO:0007669"/>
    <property type="project" value="UniProtKB-UniRule"/>
</dbReference>
<dbReference type="InterPro" id="IPR001841">
    <property type="entry name" value="Znf_RING"/>
</dbReference>
<dbReference type="EC" id="2.3.2.27" evidence="9"/>
<dbReference type="OrthoDB" id="527344at2759"/>
<dbReference type="AlphaFoldDB" id="A0A3Q2DHZ9"/>
<evidence type="ECO:0000313" key="13">
    <source>
        <dbReference type="Proteomes" id="UP000265020"/>
    </source>
</evidence>
<dbReference type="STRING" id="28743.ENSCVAP00000018294"/>
<dbReference type="PROSITE" id="PS00518">
    <property type="entry name" value="ZF_RING_1"/>
    <property type="match status" value="1"/>
</dbReference>
<dbReference type="GO" id="GO:0008270">
    <property type="term" value="F:zinc ion binding"/>
    <property type="evidence" value="ECO:0007669"/>
    <property type="project" value="UniProtKB-KW"/>
</dbReference>
<keyword evidence="13" id="KW-1185">Reference proteome</keyword>
<dbReference type="RefSeq" id="XP_015242412.1">
    <property type="nucleotide sequence ID" value="XM_015386926.1"/>
</dbReference>
<reference evidence="12" key="2">
    <citation type="submission" date="2025-09" db="UniProtKB">
        <authorList>
            <consortium name="Ensembl"/>
        </authorList>
    </citation>
    <scope>IDENTIFICATION</scope>
</reference>
<dbReference type="Pfam" id="PF18102">
    <property type="entry name" value="DTC"/>
    <property type="match status" value="1"/>
</dbReference>
<comment type="subcellular location">
    <subcellularLocation>
        <location evidence="9">Cytoplasm</location>
    </subcellularLocation>
</comment>
<keyword evidence="9" id="KW-0963">Cytoplasm</keyword>
<feature type="compositionally biased region" description="Polar residues" evidence="10">
    <location>
        <begin position="135"/>
        <end position="147"/>
    </location>
</feature>
<dbReference type="GeneID" id="107092437"/>
<name>A0A3Q2DHZ9_CYPVA</name>
<feature type="domain" description="RING-type" evidence="11">
    <location>
        <begin position="158"/>
        <end position="197"/>
    </location>
</feature>
<evidence type="ECO:0000256" key="4">
    <source>
        <dbReference type="ARBA" id="ARBA00022679"/>
    </source>
</evidence>
<evidence type="ECO:0000256" key="6">
    <source>
        <dbReference type="ARBA" id="ARBA00022771"/>
    </source>
</evidence>
<dbReference type="Pfam" id="PF13639">
    <property type="entry name" value="zf-RING_2"/>
    <property type="match status" value="1"/>
</dbReference>
<organism evidence="12 13">
    <name type="scientific">Cyprinodon variegatus</name>
    <name type="common">Sheepshead minnow</name>
    <dbReference type="NCBI Taxonomy" id="28743"/>
    <lineage>
        <taxon>Eukaryota</taxon>
        <taxon>Metazoa</taxon>
        <taxon>Chordata</taxon>
        <taxon>Craniata</taxon>
        <taxon>Vertebrata</taxon>
        <taxon>Euteleostomi</taxon>
        <taxon>Actinopterygii</taxon>
        <taxon>Neopterygii</taxon>
        <taxon>Teleostei</taxon>
        <taxon>Neoteleostei</taxon>
        <taxon>Acanthomorphata</taxon>
        <taxon>Ovalentaria</taxon>
        <taxon>Atherinomorphae</taxon>
        <taxon>Cyprinodontiformes</taxon>
        <taxon>Cyprinodontidae</taxon>
        <taxon>Cyprinodon</taxon>
    </lineage>
</organism>
<evidence type="ECO:0000256" key="10">
    <source>
        <dbReference type="SAM" id="MobiDB-lite"/>
    </source>
</evidence>
<dbReference type="PROSITE" id="PS50089">
    <property type="entry name" value="ZF_RING_2"/>
    <property type="match status" value="1"/>
</dbReference>
<keyword evidence="6 8" id="KW-0863">Zinc-finger</keyword>
<dbReference type="GO" id="GO:0016567">
    <property type="term" value="P:protein ubiquitination"/>
    <property type="evidence" value="ECO:0007669"/>
    <property type="project" value="UniProtKB-UniRule"/>
</dbReference>
<evidence type="ECO:0000256" key="2">
    <source>
        <dbReference type="ARBA" id="ARBA00004906"/>
    </source>
</evidence>
<dbReference type="Proteomes" id="UP000265020">
    <property type="component" value="Unassembled WGS sequence"/>
</dbReference>
<keyword evidence="4 9" id="KW-0808">Transferase</keyword>